<gene>
    <name evidence="1" type="ORF">TM448A01971_0014</name>
</gene>
<dbReference type="EMBL" id="MT144235">
    <property type="protein sequence ID" value="QJA51067.1"/>
    <property type="molecule type" value="Genomic_DNA"/>
</dbReference>
<accession>A0A6H1ZUS2</accession>
<dbReference type="AlphaFoldDB" id="A0A6H1ZUS2"/>
<protein>
    <submittedName>
        <fullName evidence="1">Putative structural protein</fullName>
    </submittedName>
</protein>
<sequence length="416" mass="44221">MPPSSMSYAAIANGLKVQYPDGFEPALYDESDIFKWIPKDPSYSGSSRQYNPIIDGSQGSNVFGDALNYRGSPTLPKFNVTHVRRFGIGSIDNEAVLASRDKKGALAEMTKIQVDSVLYGFARAGAQQLVGGAGGGAKALTKATGWTVGGTTIALNDIKDHIWFEKGQVLQSATTDGTTGSVNPGHVTVAGVARDTGILTLTAAANAGIPTIAVSDYLFGIGDFGTSLSGVLAWIPPTAPGATSFFGVDRTQDLARLSGTRTGATGPIEDQIGHALTLLHENGGKCDTLWMHTRRGWELQQSIHGKTVYGAGGVQVAARNMDGKASTKIFLTGFVFQGPKGPVTVLTDPGFPYAYAWGCRREDWELFSMGPAPHFDLGNGGKFFIETSAPAKQFRMEAFWQLGCKKPVNNVMHTFA</sequence>
<reference evidence="1" key="1">
    <citation type="submission" date="2020-03" db="EMBL/GenBank/DDBJ databases">
        <title>The deep terrestrial virosphere.</title>
        <authorList>
            <person name="Holmfeldt K."/>
            <person name="Nilsson E."/>
            <person name="Simone D."/>
            <person name="Lopez-Fernandez M."/>
            <person name="Wu X."/>
            <person name="de Brujin I."/>
            <person name="Lundin D."/>
            <person name="Andersson A."/>
            <person name="Bertilsson S."/>
            <person name="Dopson M."/>
        </authorList>
    </citation>
    <scope>NUCLEOTIDE SEQUENCE</scope>
    <source>
        <strain evidence="1">TM448A01971</strain>
    </source>
</reference>
<proteinExistence type="predicted"/>
<evidence type="ECO:0000313" key="1">
    <source>
        <dbReference type="EMBL" id="QJA51067.1"/>
    </source>
</evidence>
<organism evidence="1">
    <name type="scientific">viral metagenome</name>
    <dbReference type="NCBI Taxonomy" id="1070528"/>
    <lineage>
        <taxon>unclassified sequences</taxon>
        <taxon>metagenomes</taxon>
        <taxon>organismal metagenomes</taxon>
    </lineage>
</organism>
<name>A0A6H1ZUS2_9ZZZZ</name>